<keyword evidence="4" id="KW-1185">Reference proteome</keyword>
<name>A0ABY2E991_9MICO</name>
<feature type="region of interest" description="Disordered" evidence="1">
    <location>
        <begin position="1"/>
        <end position="20"/>
    </location>
</feature>
<feature type="transmembrane region" description="Helical" evidence="2">
    <location>
        <begin position="179"/>
        <end position="207"/>
    </location>
</feature>
<evidence type="ECO:0000313" key="3">
    <source>
        <dbReference type="EMBL" id="TDE99074.1"/>
    </source>
</evidence>
<reference evidence="3 4" key="1">
    <citation type="submission" date="2019-03" db="EMBL/GenBank/DDBJ databases">
        <title>Genomic features of bacteria from cold environments.</title>
        <authorList>
            <person name="Shen L."/>
        </authorList>
    </citation>
    <scope>NUCLEOTIDE SEQUENCE [LARGE SCALE GENOMIC DNA]</scope>
    <source>
        <strain evidence="4">T3246-1</strain>
    </source>
</reference>
<keyword evidence="2" id="KW-0812">Transmembrane</keyword>
<dbReference type="Proteomes" id="UP000504882">
    <property type="component" value="Unassembled WGS sequence"/>
</dbReference>
<proteinExistence type="predicted"/>
<dbReference type="RefSeq" id="WP_133105976.1">
    <property type="nucleotide sequence ID" value="NZ_SMNA01000001.1"/>
</dbReference>
<keyword evidence="2" id="KW-0472">Membrane</keyword>
<accession>A0ABY2E991</accession>
<organism evidence="3 4">
    <name type="scientific">Occultella glacieicola</name>
    <dbReference type="NCBI Taxonomy" id="2518684"/>
    <lineage>
        <taxon>Bacteria</taxon>
        <taxon>Bacillati</taxon>
        <taxon>Actinomycetota</taxon>
        <taxon>Actinomycetes</taxon>
        <taxon>Micrococcales</taxon>
        <taxon>Ruaniaceae</taxon>
        <taxon>Occultella</taxon>
    </lineage>
</organism>
<sequence>MTYQGAGGPGVPGAHPPPVVKTSTKGPRILTFVGIGLVVAATALVAIVVFAFNWDQSVLSPDGSPGPTVAVVVDVPGEGVVEVSSSADHAVYLTHPTGDPVPELAGRVLVHAPSGEVLELESLAVGETSEGGVSAEFLGVFHPSTTGEYRIEVPATLDGSAATVLVRAVPGDYDGLGQVVFAAIAVPAAIGLGAIGFAMGVGGGIWWSQRAAAGRRASHLRLRS</sequence>
<evidence type="ECO:0000313" key="4">
    <source>
        <dbReference type="Proteomes" id="UP000504882"/>
    </source>
</evidence>
<evidence type="ECO:0000256" key="1">
    <source>
        <dbReference type="SAM" id="MobiDB-lite"/>
    </source>
</evidence>
<dbReference type="EMBL" id="SMNA01000001">
    <property type="protein sequence ID" value="TDE99074.1"/>
    <property type="molecule type" value="Genomic_DNA"/>
</dbReference>
<keyword evidence="2" id="KW-1133">Transmembrane helix</keyword>
<evidence type="ECO:0000256" key="2">
    <source>
        <dbReference type="SAM" id="Phobius"/>
    </source>
</evidence>
<comment type="caution">
    <text evidence="3">The sequence shown here is derived from an EMBL/GenBank/DDBJ whole genome shotgun (WGS) entry which is preliminary data.</text>
</comment>
<feature type="compositionally biased region" description="Gly residues" evidence="1">
    <location>
        <begin position="1"/>
        <end position="11"/>
    </location>
</feature>
<protein>
    <submittedName>
        <fullName evidence="3">Uncharacterized protein</fullName>
    </submittedName>
</protein>
<gene>
    <name evidence="3" type="ORF">EXU48_02525</name>
</gene>
<feature type="transmembrane region" description="Helical" evidence="2">
    <location>
        <begin position="29"/>
        <end position="52"/>
    </location>
</feature>